<protein>
    <submittedName>
        <fullName evidence="1">Uncharacterized protein</fullName>
    </submittedName>
</protein>
<evidence type="ECO:0000313" key="2">
    <source>
        <dbReference type="Proteomes" id="UP000003676"/>
    </source>
</evidence>
<dbReference type="HOGENOM" id="CLU_2464068_0_0_7"/>
<proteinExistence type="predicted"/>
<dbReference type="Proteomes" id="UP000003676">
    <property type="component" value="Unassembled WGS sequence"/>
</dbReference>
<comment type="caution">
    <text evidence="1">The sequence shown here is derived from an EMBL/GenBank/DDBJ whole genome shotgun (WGS) entry which is preliminary data.</text>
</comment>
<sequence length="88" mass="9655">MAGQYFAQYLPQGEQAGAEARYGQQLFRRCVQYAADIVETQQQFPSQRFGILARLPVAQQQLQDLIIGHSQRLASQSLAQAAAVAAMG</sequence>
<accession>B6WQ76</accession>
<reference evidence="1 2" key="1">
    <citation type="submission" date="2008-10" db="EMBL/GenBank/DDBJ databases">
        <title>Draft genome sequence of Desulvovibrio piger (ATCC 29098).</title>
        <authorList>
            <person name="Sudarsanam P."/>
            <person name="Ley R."/>
            <person name="Guruge J."/>
            <person name="Turnbaugh P.J."/>
            <person name="Mahowald M."/>
            <person name="Liep D."/>
            <person name="Gordon J."/>
        </authorList>
    </citation>
    <scope>NUCLEOTIDE SEQUENCE [LARGE SCALE GENOMIC DNA]</scope>
    <source>
        <strain evidence="1 2">ATCC 29098</strain>
    </source>
</reference>
<reference evidence="1 2" key="2">
    <citation type="submission" date="2008-10" db="EMBL/GenBank/DDBJ databases">
        <authorList>
            <person name="Fulton L."/>
            <person name="Clifton S."/>
            <person name="Fulton B."/>
            <person name="Xu J."/>
            <person name="Minx P."/>
            <person name="Pepin K.H."/>
            <person name="Johnson M."/>
            <person name="Bhonagiri V."/>
            <person name="Nash W.E."/>
            <person name="Mardis E.R."/>
            <person name="Wilson R.K."/>
        </authorList>
    </citation>
    <scope>NUCLEOTIDE SEQUENCE [LARGE SCALE GENOMIC DNA]</scope>
    <source>
        <strain evidence="1 2">ATCC 29098</strain>
    </source>
</reference>
<gene>
    <name evidence="1" type="ORF">DESPIG_00199</name>
</gene>
<name>B6WQ76_9BACT</name>
<dbReference type="AlphaFoldDB" id="B6WQ76"/>
<dbReference type="EMBL" id="ABXU01000009">
    <property type="protein sequence ID" value="EEB34876.1"/>
    <property type="molecule type" value="Genomic_DNA"/>
</dbReference>
<organism evidence="1 2">
    <name type="scientific">Desulfovibrio piger ATCC 29098</name>
    <dbReference type="NCBI Taxonomy" id="411464"/>
    <lineage>
        <taxon>Bacteria</taxon>
        <taxon>Pseudomonadati</taxon>
        <taxon>Thermodesulfobacteriota</taxon>
        <taxon>Desulfovibrionia</taxon>
        <taxon>Desulfovibrionales</taxon>
        <taxon>Desulfovibrionaceae</taxon>
        <taxon>Desulfovibrio</taxon>
    </lineage>
</organism>
<evidence type="ECO:0000313" key="1">
    <source>
        <dbReference type="EMBL" id="EEB34876.1"/>
    </source>
</evidence>